<keyword evidence="2" id="KW-1185">Reference proteome</keyword>
<accession>A0A7Y9GKY5</accession>
<name>A0A7Y9GKY5_9MICO</name>
<proteinExistence type="predicted"/>
<protein>
    <submittedName>
        <fullName evidence="1">Uncharacterized protein</fullName>
    </submittedName>
</protein>
<dbReference type="Proteomes" id="UP000576969">
    <property type="component" value="Unassembled WGS sequence"/>
</dbReference>
<organism evidence="1 2">
    <name type="scientific">Microbacterium immunditiarum</name>
    <dbReference type="NCBI Taxonomy" id="337480"/>
    <lineage>
        <taxon>Bacteria</taxon>
        <taxon>Bacillati</taxon>
        <taxon>Actinomycetota</taxon>
        <taxon>Actinomycetes</taxon>
        <taxon>Micrococcales</taxon>
        <taxon>Microbacteriaceae</taxon>
        <taxon>Microbacterium</taxon>
    </lineage>
</organism>
<sequence length="196" mass="21745">MPRLQADAPADRWVPVTGSLGLRGRRHRKAAIRMLLTQANRAMGATERPASGAMAWVMSQAAPFLIRRAGGRVLVWVWRSDPDLLVAMAQVQEATPHLRATRAMMPIEYDDTEDFRNPHLGMGERLMMPLPSDGRTPPFATYTWDTGTHFVTLTAVCSDRERFGTVIGAVDDLARTLRVVDDLTLGEAPTVLRIEP</sequence>
<evidence type="ECO:0000313" key="1">
    <source>
        <dbReference type="EMBL" id="NYE18357.1"/>
    </source>
</evidence>
<dbReference type="AlphaFoldDB" id="A0A7Y9GKY5"/>
<dbReference type="RefSeq" id="WP_179486961.1">
    <property type="nucleotide sequence ID" value="NZ_JACCBV010000001.1"/>
</dbReference>
<comment type="caution">
    <text evidence="1">The sequence shown here is derived from an EMBL/GenBank/DDBJ whole genome shotgun (WGS) entry which is preliminary data.</text>
</comment>
<evidence type="ECO:0000313" key="2">
    <source>
        <dbReference type="Proteomes" id="UP000576969"/>
    </source>
</evidence>
<gene>
    <name evidence="1" type="ORF">BJ991_000385</name>
</gene>
<dbReference type="EMBL" id="JACCBV010000001">
    <property type="protein sequence ID" value="NYE18357.1"/>
    <property type="molecule type" value="Genomic_DNA"/>
</dbReference>
<reference evidence="1 2" key="1">
    <citation type="submission" date="2020-07" db="EMBL/GenBank/DDBJ databases">
        <title>Sequencing the genomes of 1000 actinobacteria strains.</title>
        <authorList>
            <person name="Klenk H.-P."/>
        </authorList>
    </citation>
    <scope>NUCLEOTIDE SEQUENCE [LARGE SCALE GENOMIC DNA]</scope>
    <source>
        <strain evidence="1 2">DSM 24662</strain>
    </source>
</reference>